<evidence type="ECO:0000256" key="1">
    <source>
        <dbReference type="ARBA" id="ARBA00010641"/>
    </source>
</evidence>
<dbReference type="InterPro" id="IPR013325">
    <property type="entry name" value="RNA_pol_sigma_r2"/>
</dbReference>
<dbReference type="EMBL" id="PTRA01000004">
    <property type="protein sequence ID" value="PQA55598.1"/>
    <property type="molecule type" value="Genomic_DNA"/>
</dbReference>
<dbReference type="InterPro" id="IPR013249">
    <property type="entry name" value="RNA_pol_sigma70_r4_t2"/>
</dbReference>
<keyword evidence="3" id="KW-0731">Sigma factor</keyword>
<dbReference type="NCBIfam" id="TIGR02985">
    <property type="entry name" value="Sig70_bacteroi1"/>
    <property type="match status" value="1"/>
</dbReference>
<dbReference type="InterPro" id="IPR014284">
    <property type="entry name" value="RNA_pol_sigma-70_dom"/>
</dbReference>
<dbReference type="InterPro" id="IPR036388">
    <property type="entry name" value="WH-like_DNA-bd_sf"/>
</dbReference>
<dbReference type="Pfam" id="PF04542">
    <property type="entry name" value="Sigma70_r2"/>
    <property type="match status" value="1"/>
</dbReference>
<accession>A0A2S7IHN9</accession>
<dbReference type="OrthoDB" id="1524077at2"/>
<dbReference type="Proteomes" id="UP000239590">
    <property type="component" value="Unassembled WGS sequence"/>
</dbReference>
<dbReference type="SUPFAM" id="SSF88946">
    <property type="entry name" value="Sigma2 domain of RNA polymerase sigma factors"/>
    <property type="match status" value="1"/>
</dbReference>
<evidence type="ECO:0000259" key="5">
    <source>
        <dbReference type="Pfam" id="PF04542"/>
    </source>
</evidence>
<dbReference type="GO" id="GO:0006352">
    <property type="term" value="P:DNA-templated transcription initiation"/>
    <property type="evidence" value="ECO:0007669"/>
    <property type="project" value="InterPro"/>
</dbReference>
<dbReference type="InterPro" id="IPR013324">
    <property type="entry name" value="RNA_pol_sigma_r3/r4-like"/>
</dbReference>
<dbReference type="PANTHER" id="PTHR43133:SF46">
    <property type="entry name" value="RNA POLYMERASE SIGMA-70 FACTOR ECF SUBFAMILY"/>
    <property type="match status" value="1"/>
</dbReference>
<evidence type="ECO:0000313" key="7">
    <source>
        <dbReference type="EMBL" id="PQA55598.1"/>
    </source>
</evidence>
<dbReference type="GO" id="GO:0003677">
    <property type="term" value="F:DNA binding"/>
    <property type="evidence" value="ECO:0007669"/>
    <property type="project" value="InterPro"/>
</dbReference>
<keyword evidence="4" id="KW-0804">Transcription</keyword>
<dbReference type="Gene3D" id="1.10.10.10">
    <property type="entry name" value="Winged helix-like DNA-binding domain superfamily/Winged helix DNA-binding domain"/>
    <property type="match status" value="1"/>
</dbReference>
<feature type="domain" description="RNA polymerase sigma-70 region 2" evidence="5">
    <location>
        <begin position="36"/>
        <end position="99"/>
    </location>
</feature>
<dbReference type="RefSeq" id="WP_104715059.1">
    <property type="nucleotide sequence ID" value="NZ_PTRA01000004.1"/>
</dbReference>
<organism evidence="7 8">
    <name type="scientific">Siphonobacter curvatus</name>
    <dbReference type="NCBI Taxonomy" id="2094562"/>
    <lineage>
        <taxon>Bacteria</taxon>
        <taxon>Pseudomonadati</taxon>
        <taxon>Bacteroidota</taxon>
        <taxon>Cytophagia</taxon>
        <taxon>Cytophagales</taxon>
        <taxon>Cytophagaceae</taxon>
        <taxon>Siphonobacter</taxon>
    </lineage>
</organism>
<proteinExistence type="inferred from homology"/>
<dbReference type="InterPro" id="IPR007627">
    <property type="entry name" value="RNA_pol_sigma70_r2"/>
</dbReference>
<evidence type="ECO:0000313" key="8">
    <source>
        <dbReference type="Proteomes" id="UP000239590"/>
    </source>
</evidence>
<evidence type="ECO:0000259" key="6">
    <source>
        <dbReference type="Pfam" id="PF08281"/>
    </source>
</evidence>
<name>A0A2S7IHN9_9BACT</name>
<comment type="similarity">
    <text evidence="1">Belongs to the sigma-70 factor family. ECF subfamily.</text>
</comment>
<dbReference type="CDD" id="cd06171">
    <property type="entry name" value="Sigma70_r4"/>
    <property type="match status" value="1"/>
</dbReference>
<evidence type="ECO:0000256" key="4">
    <source>
        <dbReference type="ARBA" id="ARBA00023163"/>
    </source>
</evidence>
<comment type="caution">
    <text evidence="7">The sequence shown here is derived from an EMBL/GenBank/DDBJ whole genome shotgun (WGS) entry which is preliminary data.</text>
</comment>
<protein>
    <submittedName>
        <fullName evidence="7">RNA polymerase sigma-70 factor</fullName>
    </submittedName>
</protein>
<dbReference type="GO" id="GO:0016987">
    <property type="term" value="F:sigma factor activity"/>
    <property type="evidence" value="ECO:0007669"/>
    <property type="project" value="UniProtKB-KW"/>
</dbReference>
<gene>
    <name evidence="7" type="ORF">C5O19_19475</name>
</gene>
<dbReference type="SUPFAM" id="SSF88659">
    <property type="entry name" value="Sigma3 and sigma4 domains of RNA polymerase sigma factors"/>
    <property type="match status" value="1"/>
</dbReference>
<dbReference type="Pfam" id="PF08281">
    <property type="entry name" value="Sigma70_r4_2"/>
    <property type="match status" value="1"/>
</dbReference>
<evidence type="ECO:0000256" key="3">
    <source>
        <dbReference type="ARBA" id="ARBA00023082"/>
    </source>
</evidence>
<dbReference type="InterPro" id="IPR014327">
    <property type="entry name" value="RNA_pol_sigma70_bacteroid"/>
</dbReference>
<keyword evidence="2" id="KW-0805">Transcription regulation</keyword>
<evidence type="ECO:0000256" key="2">
    <source>
        <dbReference type="ARBA" id="ARBA00023015"/>
    </source>
</evidence>
<dbReference type="NCBIfam" id="TIGR02937">
    <property type="entry name" value="sigma70-ECF"/>
    <property type="match status" value="1"/>
</dbReference>
<keyword evidence="8" id="KW-1185">Reference proteome</keyword>
<dbReference type="InterPro" id="IPR039425">
    <property type="entry name" value="RNA_pol_sigma-70-like"/>
</dbReference>
<reference evidence="8" key="1">
    <citation type="submission" date="2018-02" db="EMBL/GenBank/DDBJ databases">
        <title>Genome sequencing of Solimonas sp. HR-BB.</title>
        <authorList>
            <person name="Lee Y."/>
            <person name="Jeon C.O."/>
        </authorList>
    </citation>
    <scope>NUCLEOTIDE SEQUENCE [LARGE SCALE GENOMIC DNA]</scope>
    <source>
        <strain evidence="8">HR-U</strain>
    </source>
</reference>
<dbReference type="Gene3D" id="1.10.1740.10">
    <property type="match status" value="1"/>
</dbReference>
<dbReference type="AlphaFoldDB" id="A0A2S7IHN9"/>
<dbReference type="PANTHER" id="PTHR43133">
    <property type="entry name" value="RNA POLYMERASE ECF-TYPE SIGMA FACTO"/>
    <property type="match status" value="1"/>
</dbReference>
<sequence>MNGRSNPFAKPEDRSLTDQDILRSIQQGDERTYEMLFRHYYASLCQYGFSFLKDWEDAEEIVQSVFVTIWEKRQSLTIETSLKSYLYRAVHNRCLNRIKHLAIQAEYQQYKFAEANASEAPAQALMASELSERLQAAIERLPEQCRLIFTMNRFEELKYQEIADRLGLSVKTVENQIGKALRILRVELSEYLPLFILLGIHAYD</sequence>
<feature type="domain" description="RNA polymerase sigma factor 70 region 4 type 2" evidence="6">
    <location>
        <begin position="132"/>
        <end position="182"/>
    </location>
</feature>